<reference evidence="2 3" key="1">
    <citation type="submission" date="2014-02" db="EMBL/GenBank/DDBJ databases">
        <title>Draft genome sequence of Lysinibacillus sinduriensis JCM 15800.</title>
        <authorList>
            <person name="Zhang F."/>
            <person name="Wang G."/>
            <person name="Zhang L."/>
        </authorList>
    </citation>
    <scope>NUCLEOTIDE SEQUENCE [LARGE SCALE GENOMIC DNA]</scope>
    <source>
        <strain evidence="2 3">JCM 15800</strain>
    </source>
</reference>
<comment type="caution">
    <text evidence="2">The sequence shown here is derived from an EMBL/GenBank/DDBJ whole genome shotgun (WGS) entry which is preliminary data.</text>
</comment>
<evidence type="ECO:0000256" key="1">
    <source>
        <dbReference type="ARBA" id="ARBA00023125"/>
    </source>
</evidence>
<dbReference type="AlphaFoldDB" id="A0A0A3HSJ9"/>
<dbReference type="Proteomes" id="UP000030408">
    <property type="component" value="Unassembled WGS sequence"/>
</dbReference>
<accession>A0A0A3HSJ9</accession>
<gene>
    <name evidence="2" type="ORF">CD33_19600</name>
</gene>
<proteinExistence type="predicted"/>
<sequence>MKKYRLTNSKKRCPKLVWGISFIIGKGLGEIGIDYTRPIYIDEEFSVLKFLQKRHIDRYVDWLQSRSDYVTKNGPYNPSILSLKISVIKSFLKQLFEWQYIHFPLHAAFKSATISETDRIEMPGRSISSSC</sequence>
<keyword evidence="3" id="KW-1185">Reference proteome</keyword>
<dbReference type="InterPro" id="IPR010998">
    <property type="entry name" value="Integrase_recombinase_N"/>
</dbReference>
<evidence type="ECO:0000313" key="2">
    <source>
        <dbReference type="EMBL" id="KGR74195.1"/>
    </source>
</evidence>
<dbReference type="OrthoDB" id="2445040at2"/>
<evidence type="ECO:0000313" key="3">
    <source>
        <dbReference type="Proteomes" id="UP000030408"/>
    </source>
</evidence>
<keyword evidence="1" id="KW-0238">DNA-binding</keyword>
<dbReference type="RefSeq" id="WP_052130337.1">
    <property type="nucleotide sequence ID" value="NZ_AVCY01000001.1"/>
</dbReference>
<protein>
    <submittedName>
        <fullName evidence="2">Uncharacterized protein</fullName>
    </submittedName>
</protein>
<dbReference type="GO" id="GO:0003677">
    <property type="term" value="F:DNA binding"/>
    <property type="evidence" value="ECO:0007669"/>
    <property type="project" value="UniProtKB-KW"/>
</dbReference>
<dbReference type="Gene3D" id="1.10.150.130">
    <property type="match status" value="1"/>
</dbReference>
<organism evidence="2 3">
    <name type="scientific">Ureibacillus sinduriensis BLB-1 = JCM 15800</name>
    <dbReference type="NCBI Taxonomy" id="1384057"/>
    <lineage>
        <taxon>Bacteria</taxon>
        <taxon>Bacillati</taxon>
        <taxon>Bacillota</taxon>
        <taxon>Bacilli</taxon>
        <taxon>Bacillales</taxon>
        <taxon>Caryophanaceae</taxon>
        <taxon>Ureibacillus</taxon>
    </lineage>
</organism>
<dbReference type="STRING" id="1384057.CD33_19600"/>
<dbReference type="EMBL" id="JPVO01000055">
    <property type="protein sequence ID" value="KGR74195.1"/>
    <property type="molecule type" value="Genomic_DNA"/>
</dbReference>
<name>A0A0A3HSJ9_9BACL</name>